<dbReference type="PROSITE" id="PS50878">
    <property type="entry name" value="RT_POL"/>
    <property type="match status" value="1"/>
</dbReference>
<evidence type="ECO:0000256" key="1">
    <source>
        <dbReference type="SAM" id="MobiDB-lite"/>
    </source>
</evidence>
<dbReference type="InterPro" id="IPR000477">
    <property type="entry name" value="RT_dom"/>
</dbReference>
<feature type="region of interest" description="Disordered" evidence="1">
    <location>
        <begin position="1"/>
        <end position="22"/>
    </location>
</feature>
<evidence type="ECO:0000313" key="3">
    <source>
        <dbReference type="EMBL" id="KAH7986673.1"/>
    </source>
</evidence>
<sequence length="390" mass="43898">MRAGAEQEESEPFSEDSRAPMQVAEPIHPRGAIVEELMTLVTKPPPRAFQAYRLSEITKRFLDREHVGAALESYLVDIFTEAGRAPRKPRAPPPQSRCKRKRQEYAMCQDLFKQNRSHCVRSILDETGTSQVEDPAAFLEEWRDDIKSAMPLRNTASGPDGFSAKRLHSCPMILLRILCNILIMQKRLPLLLCNARTVFIVKMPGASTASLHRPITVSHVLTRLLHKIFVRRLMASIKLDYRQRAFIPVDGCAENLLLLQTVIDEAKHKLRPLAMASVDVGKAFDRVAHPAIINGLKRKGIAEDFCSYIADFYSRAPTVLTYGAHTKVAHPSRGVPQGDPLSPLLFNLVLDEFFEDQPANIAFQSDGLCVRDAFCGRHYPHSEYQSWAAM</sequence>
<gene>
    <name evidence="3" type="ORF">HPB52_024817</name>
</gene>
<dbReference type="CDD" id="cd01650">
    <property type="entry name" value="RT_nLTR_like"/>
    <property type="match status" value="1"/>
</dbReference>
<dbReference type="InterPro" id="IPR043502">
    <property type="entry name" value="DNA/RNA_pol_sf"/>
</dbReference>
<dbReference type="PANTHER" id="PTHR19446">
    <property type="entry name" value="REVERSE TRANSCRIPTASES"/>
    <property type="match status" value="1"/>
</dbReference>
<accession>A0A9D4YS43</accession>
<dbReference type="EMBL" id="JABSTV010000329">
    <property type="protein sequence ID" value="KAH7986673.1"/>
    <property type="molecule type" value="Genomic_DNA"/>
</dbReference>
<feature type="compositionally biased region" description="Acidic residues" evidence="1">
    <location>
        <begin position="1"/>
        <end position="14"/>
    </location>
</feature>
<reference evidence="3" key="2">
    <citation type="submission" date="2021-09" db="EMBL/GenBank/DDBJ databases">
        <authorList>
            <person name="Jia N."/>
            <person name="Wang J."/>
            <person name="Shi W."/>
            <person name="Du L."/>
            <person name="Sun Y."/>
            <person name="Zhan W."/>
            <person name="Jiang J."/>
            <person name="Wang Q."/>
            <person name="Zhang B."/>
            <person name="Ji P."/>
            <person name="Sakyi L.B."/>
            <person name="Cui X."/>
            <person name="Yuan T."/>
            <person name="Jiang B."/>
            <person name="Yang W."/>
            <person name="Lam T.T.-Y."/>
            <person name="Chang Q."/>
            <person name="Ding S."/>
            <person name="Wang X."/>
            <person name="Zhu J."/>
            <person name="Ruan X."/>
            <person name="Zhao L."/>
            <person name="Wei J."/>
            <person name="Que T."/>
            <person name="Du C."/>
            <person name="Cheng J."/>
            <person name="Dai P."/>
            <person name="Han X."/>
            <person name="Huang E."/>
            <person name="Gao Y."/>
            <person name="Liu J."/>
            <person name="Shao H."/>
            <person name="Ye R."/>
            <person name="Li L."/>
            <person name="Wei W."/>
            <person name="Wang X."/>
            <person name="Wang C."/>
            <person name="Huo Q."/>
            <person name="Li W."/>
            <person name="Guo W."/>
            <person name="Chen H."/>
            <person name="Chen S."/>
            <person name="Zhou L."/>
            <person name="Zhou L."/>
            <person name="Ni X."/>
            <person name="Tian J."/>
            <person name="Zhou Y."/>
            <person name="Sheng Y."/>
            <person name="Liu T."/>
            <person name="Pan Y."/>
            <person name="Xia L."/>
            <person name="Li J."/>
            <person name="Zhao F."/>
            <person name="Cao W."/>
        </authorList>
    </citation>
    <scope>NUCLEOTIDE SEQUENCE</scope>
    <source>
        <strain evidence="3">Rsan-2018</strain>
        <tissue evidence="3">Larvae</tissue>
    </source>
</reference>
<organism evidence="3 4">
    <name type="scientific">Rhipicephalus sanguineus</name>
    <name type="common">Brown dog tick</name>
    <name type="synonym">Ixodes sanguineus</name>
    <dbReference type="NCBI Taxonomy" id="34632"/>
    <lineage>
        <taxon>Eukaryota</taxon>
        <taxon>Metazoa</taxon>
        <taxon>Ecdysozoa</taxon>
        <taxon>Arthropoda</taxon>
        <taxon>Chelicerata</taxon>
        <taxon>Arachnida</taxon>
        <taxon>Acari</taxon>
        <taxon>Parasitiformes</taxon>
        <taxon>Ixodida</taxon>
        <taxon>Ixodoidea</taxon>
        <taxon>Ixodidae</taxon>
        <taxon>Rhipicephalinae</taxon>
        <taxon>Rhipicephalus</taxon>
        <taxon>Rhipicephalus</taxon>
    </lineage>
</organism>
<name>A0A9D4YS43_RHISA</name>
<dbReference type="GO" id="GO:0071897">
    <property type="term" value="P:DNA biosynthetic process"/>
    <property type="evidence" value="ECO:0007669"/>
    <property type="project" value="UniProtKB-ARBA"/>
</dbReference>
<feature type="domain" description="Reverse transcriptase" evidence="2">
    <location>
        <begin position="181"/>
        <end position="390"/>
    </location>
</feature>
<dbReference type="AlphaFoldDB" id="A0A9D4YS43"/>
<dbReference type="VEuPathDB" id="VectorBase:RSAN_032814"/>
<reference evidence="3" key="1">
    <citation type="journal article" date="2020" name="Cell">
        <title>Large-Scale Comparative Analyses of Tick Genomes Elucidate Their Genetic Diversity and Vector Capacities.</title>
        <authorList>
            <consortium name="Tick Genome and Microbiome Consortium (TIGMIC)"/>
            <person name="Jia N."/>
            <person name="Wang J."/>
            <person name="Shi W."/>
            <person name="Du L."/>
            <person name="Sun Y."/>
            <person name="Zhan W."/>
            <person name="Jiang J.F."/>
            <person name="Wang Q."/>
            <person name="Zhang B."/>
            <person name="Ji P."/>
            <person name="Bell-Sakyi L."/>
            <person name="Cui X.M."/>
            <person name="Yuan T.T."/>
            <person name="Jiang B.G."/>
            <person name="Yang W.F."/>
            <person name="Lam T.T."/>
            <person name="Chang Q.C."/>
            <person name="Ding S.J."/>
            <person name="Wang X.J."/>
            <person name="Zhu J.G."/>
            <person name="Ruan X.D."/>
            <person name="Zhao L."/>
            <person name="Wei J.T."/>
            <person name="Ye R.Z."/>
            <person name="Que T.C."/>
            <person name="Du C.H."/>
            <person name="Zhou Y.H."/>
            <person name="Cheng J.X."/>
            <person name="Dai P.F."/>
            <person name="Guo W.B."/>
            <person name="Han X.H."/>
            <person name="Huang E.J."/>
            <person name="Li L.F."/>
            <person name="Wei W."/>
            <person name="Gao Y.C."/>
            <person name="Liu J.Z."/>
            <person name="Shao H.Z."/>
            <person name="Wang X."/>
            <person name="Wang C.C."/>
            <person name="Yang T.C."/>
            <person name="Huo Q.B."/>
            <person name="Li W."/>
            <person name="Chen H.Y."/>
            <person name="Chen S.E."/>
            <person name="Zhou L.G."/>
            <person name="Ni X.B."/>
            <person name="Tian J.H."/>
            <person name="Sheng Y."/>
            <person name="Liu T."/>
            <person name="Pan Y.S."/>
            <person name="Xia L.Y."/>
            <person name="Li J."/>
            <person name="Zhao F."/>
            <person name="Cao W.C."/>
        </authorList>
    </citation>
    <scope>NUCLEOTIDE SEQUENCE</scope>
    <source>
        <strain evidence="3">Rsan-2018</strain>
    </source>
</reference>
<keyword evidence="4" id="KW-1185">Reference proteome</keyword>
<proteinExistence type="predicted"/>
<evidence type="ECO:0000313" key="4">
    <source>
        <dbReference type="Proteomes" id="UP000821837"/>
    </source>
</evidence>
<evidence type="ECO:0000259" key="2">
    <source>
        <dbReference type="PROSITE" id="PS50878"/>
    </source>
</evidence>
<protein>
    <recommendedName>
        <fullName evidence="2">Reverse transcriptase domain-containing protein</fullName>
    </recommendedName>
</protein>
<dbReference type="Pfam" id="PF00078">
    <property type="entry name" value="RVT_1"/>
    <property type="match status" value="1"/>
</dbReference>
<dbReference type="SUPFAM" id="SSF56672">
    <property type="entry name" value="DNA/RNA polymerases"/>
    <property type="match status" value="1"/>
</dbReference>
<dbReference type="Proteomes" id="UP000821837">
    <property type="component" value="Unassembled WGS sequence"/>
</dbReference>
<comment type="caution">
    <text evidence="3">The sequence shown here is derived from an EMBL/GenBank/DDBJ whole genome shotgun (WGS) entry which is preliminary data.</text>
</comment>